<keyword evidence="4" id="KW-1185">Reference proteome</keyword>
<dbReference type="OrthoDB" id="5960247at2759"/>
<keyword evidence="2" id="KW-0732">Signal</keyword>
<reference evidence="3" key="1">
    <citation type="submission" date="2023-01" db="EMBL/GenBank/DDBJ databases">
        <title>Genome assembly of the deep-sea coral Lophelia pertusa.</title>
        <authorList>
            <person name="Herrera S."/>
            <person name="Cordes E."/>
        </authorList>
    </citation>
    <scope>NUCLEOTIDE SEQUENCE</scope>
    <source>
        <strain evidence="3">USNM1676648</strain>
        <tissue evidence="3">Polyp</tissue>
    </source>
</reference>
<dbReference type="EMBL" id="MU827319">
    <property type="protein sequence ID" value="KAJ7357643.1"/>
    <property type="molecule type" value="Genomic_DNA"/>
</dbReference>
<dbReference type="SMART" id="SM00442">
    <property type="entry name" value="FGF"/>
    <property type="match status" value="1"/>
</dbReference>
<evidence type="ECO:0000313" key="3">
    <source>
        <dbReference type="EMBL" id="KAJ7357643.1"/>
    </source>
</evidence>
<organism evidence="3 4">
    <name type="scientific">Desmophyllum pertusum</name>
    <dbReference type="NCBI Taxonomy" id="174260"/>
    <lineage>
        <taxon>Eukaryota</taxon>
        <taxon>Metazoa</taxon>
        <taxon>Cnidaria</taxon>
        <taxon>Anthozoa</taxon>
        <taxon>Hexacorallia</taxon>
        <taxon>Scleractinia</taxon>
        <taxon>Caryophylliina</taxon>
        <taxon>Caryophylliidae</taxon>
        <taxon>Desmophyllum</taxon>
    </lineage>
</organism>
<dbReference type="InterPro" id="IPR008996">
    <property type="entry name" value="IL1/FGF"/>
</dbReference>
<dbReference type="InterPro" id="IPR002209">
    <property type="entry name" value="Fibroblast_GF_fam"/>
</dbReference>
<dbReference type="GO" id="GO:0008083">
    <property type="term" value="F:growth factor activity"/>
    <property type="evidence" value="ECO:0007669"/>
    <property type="project" value="InterPro"/>
</dbReference>
<dbReference type="AlphaFoldDB" id="A0A9W9YQ39"/>
<dbReference type="CDD" id="cd00058">
    <property type="entry name" value="beta-trefoil_FGF"/>
    <property type="match status" value="1"/>
</dbReference>
<dbReference type="SUPFAM" id="SSF50353">
    <property type="entry name" value="Cytokine"/>
    <property type="match status" value="1"/>
</dbReference>
<evidence type="ECO:0000256" key="2">
    <source>
        <dbReference type="SAM" id="SignalP"/>
    </source>
</evidence>
<sequence length="230" mass="25786">MSFSSVVRRGIIVVVLVLLNASLHRANRLNASRVVQVAAKKPEPKKTRPSSTSATDVLCEGPSVPILPPSFILPRSLWSVRAMMFLQILPDGTVNGTLKLHKYAKLNIEMLGECGRFVRIKGVASQRYLAMEANGTLVGKTQPDQTKSIFTVQLQKGFFTFKNGKYFIAFKHGGGIKKVTVNGRRSTRFVLVLPRKMDNPRKRRFPSDFGLLRSSSRESRLKLFGDLQRR</sequence>
<dbReference type="Pfam" id="PF00167">
    <property type="entry name" value="FGF"/>
    <property type="match status" value="1"/>
</dbReference>
<evidence type="ECO:0000313" key="4">
    <source>
        <dbReference type="Proteomes" id="UP001163046"/>
    </source>
</evidence>
<evidence type="ECO:0000256" key="1">
    <source>
        <dbReference type="ARBA" id="ARBA00007936"/>
    </source>
</evidence>
<accession>A0A9W9YQ39</accession>
<proteinExistence type="inferred from homology"/>
<dbReference type="InterPro" id="IPR056378">
    <property type="entry name" value="Let-756-like_FGF"/>
</dbReference>
<comment type="caution">
    <text evidence="3">The sequence shown here is derived from an EMBL/GenBank/DDBJ whole genome shotgun (WGS) entry which is preliminary data.</text>
</comment>
<dbReference type="PANTHER" id="PTHR11486">
    <property type="entry name" value="FIBROBLAST GROWTH FACTOR"/>
    <property type="match status" value="1"/>
</dbReference>
<dbReference type="Proteomes" id="UP001163046">
    <property type="component" value="Unassembled WGS sequence"/>
</dbReference>
<comment type="similarity">
    <text evidence="1">Belongs to the heparin-binding growth factors family.</text>
</comment>
<dbReference type="Gene3D" id="2.80.10.50">
    <property type="match status" value="1"/>
</dbReference>
<feature type="signal peptide" evidence="2">
    <location>
        <begin position="1"/>
        <end position="26"/>
    </location>
</feature>
<name>A0A9W9YQ39_9CNID</name>
<feature type="chain" id="PRO_5040988994" evidence="2">
    <location>
        <begin position="27"/>
        <end position="230"/>
    </location>
</feature>
<gene>
    <name evidence="3" type="primary">FGF20</name>
    <name evidence="3" type="ORF">OS493_023774</name>
</gene>
<protein>
    <submittedName>
        <fullName evidence="3">Fibroblast growth factor 20</fullName>
    </submittedName>
</protein>